<accession>A0A177G742</accession>
<name>A0A177G742_9PROT</name>
<sequence length="158" mass="18157">MRADDSNLTTVELTFIEKRIEHWIRFGRPVSDRVLDKRRRLLSFAPGSTFGFIRWAANDYGTVVSCLAIVRTVERGTAFQTVPFVWPGGDLLLDLSGWPQVKHVLEVIDQIERFGFDPSAVSPDHWRHVHNRITAGQEPRPYTHTLHAAWLKRARLVS</sequence>
<dbReference type="AlphaFoldDB" id="A0A177G742"/>
<dbReference type="Proteomes" id="UP000077349">
    <property type="component" value="Unassembled WGS sequence"/>
</dbReference>
<dbReference type="InterPro" id="IPR021263">
    <property type="entry name" value="DUF2840"/>
</dbReference>
<evidence type="ECO:0000313" key="1">
    <source>
        <dbReference type="EMBL" id="OAG75636.1"/>
    </source>
</evidence>
<organism evidence="1 2">
    <name type="scientific">Acetobacter malorum</name>
    <dbReference type="NCBI Taxonomy" id="178901"/>
    <lineage>
        <taxon>Bacteria</taxon>
        <taxon>Pseudomonadati</taxon>
        <taxon>Pseudomonadota</taxon>
        <taxon>Alphaproteobacteria</taxon>
        <taxon>Acetobacterales</taxon>
        <taxon>Acetobacteraceae</taxon>
        <taxon>Acetobacter</taxon>
    </lineage>
</organism>
<proteinExistence type="predicted"/>
<evidence type="ECO:0008006" key="3">
    <source>
        <dbReference type="Google" id="ProtNLM"/>
    </source>
</evidence>
<dbReference type="EMBL" id="LVHD01000030">
    <property type="protein sequence ID" value="OAG75636.1"/>
    <property type="molecule type" value="Genomic_DNA"/>
</dbReference>
<evidence type="ECO:0000313" key="2">
    <source>
        <dbReference type="Proteomes" id="UP000077349"/>
    </source>
</evidence>
<protein>
    <recommendedName>
        <fullName evidence="3">Glycosidase</fullName>
    </recommendedName>
</protein>
<reference evidence="1 2" key="1">
    <citation type="submission" date="2016-03" db="EMBL/GenBank/DDBJ databases">
        <title>Draft genome sequence of Acetobacter malorum CECT 7742, a strain isolated from strawberry vinegar.</title>
        <authorList>
            <person name="Sainz F."/>
            <person name="Mas A."/>
            <person name="Torija M.J."/>
        </authorList>
    </citation>
    <scope>NUCLEOTIDE SEQUENCE [LARGE SCALE GENOMIC DNA]</scope>
    <source>
        <strain evidence="1 2">CECT 7742</strain>
    </source>
</reference>
<dbReference type="PATRIC" id="fig|178901.16.peg.3400"/>
<gene>
    <name evidence="1" type="ORF">Amal_03189</name>
</gene>
<comment type="caution">
    <text evidence="1">The sequence shown here is derived from an EMBL/GenBank/DDBJ whole genome shotgun (WGS) entry which is preliminary data.</text>
</comment>
<dbReference type="Pfam" id="PF11000">
    <property type="entry name" value="DUF2840"/>
    <property type="match status" value="1"/>
</dbReference>